<dbReference type="InterPro" id="IPR036390">
    <property type="entry name" value="WH_DNA-bd_sf"/>
</dbReference>
<organism evidence="7 8">
    <name type="scientific">Halobacillus faecis</name>
    <dbReference type="NCBI Taxonomy" id="360184"/>
    <lineage>
        <taxon>Bacteria</taxon>
        <taxon>Bacillati</taxon>
        <taxon>Bacillota</taxon>
        <taxon>Bacilli</taxon>
        <taxon>Bacillales</taxon>
        <taxon>Bacillaceae</taxon>
        <taxon>Halobacillus</taxon>
    </lineage>
</organism>
<dbReference type="EMBL" id="BJYD01000009">
    <property type="protein sequence ID" value="GEN52987.1"/>
    <property type="molecule type" value="Genomic_DNA"/>
</dbReference>
<dbReference type="GO" id="GO:0003700">
    <property type="term" value="F:DNA-binding transcription factor activity"/>
    <property type="evidence" value="ECO:0007669"/>
    <property type="project" value="InterPro"/>
</dbReference>
<dbReference type="GO" id="GO:0003677">
    <property type="term" value="F:DNA binding"/>
    <property type="evidence" value="ECO:0007669"/>
    <property type="project" value="UniProtKB-UniRule"/>
</dbReference>
<dbReference type="Gene3D" id="1.10.10.10">
    <property type="entry name" value="Winged helix-like DNA-binding domain superfamily/Winged helix DNA-binding domain"/>
    <property type="match status" value="1"/>
</dbReference>
<dbReference type="SUPFAM" id="SSF46785">
    <property type="entry name" value="Winged helix' DNA-binding domain"/>
    <property type="match status" value="1"/>
</dbReference>
<dbReference type="InterPro" id="IPR026282">
    <property type="entry name" value="MJ1563"/>
</dbReference>
<comment type="similarity">
    <text evidence="4">Belongs to the GbsR family.</text>
</comment>
<dbReference type="AlphaFoldDB" id="A0A511WPM0"/>
<dbReference type="InterPro" id="IPR036388">
    <property type="entry name" value="WH-like_DNA-bd_sf"/>
</dbReference>
<feature type="coiled-coil region" evidence="5">
    <location>
        <begin position="104"/>
        <end position="138"/>
    </location>
</feature>
<dbReference type="RefSeq" id="WP_146814281.1">
    <property type="nucleotide sequence ID" value="NZ_BJYD01000009.1"/>
</dbReference>
<keyword evidence="8" id="KW-1185">Reference proteome</keyword>
<evidence type="ECO:0000259" key="6">
    <source>
        <dbReference type="Pfam" id="PF12802"/>
    </source>
</evidence>
<evidence type="ECO:0000313" key="7">
    <source>
        <dbReference type="EMBL" id="GEN52987.1"/>
    </source>
</evidence>
<keyword evidence="5" id="KW-0175">Coiled coil</keyword>
<feature type="domain" description="HTH marR-type" evidence="6">
    <location>
        <begin position="27"/>
        <end position="78"/>
    </location>
</feature>
<dbReference type="InterPro" id="IPR052362">
    <property type="entry name" value="HTH-GbsR_regulator"/>
</dbReference>
<evidence type="ECO:0000256" key="2">
    <source>
        <dbReference type="ARBA" id="ARBA00023125"/>
    </source>
</evidence>
<dbReference type="CDD" id="cd00090">
    <property type="entry name" value="HTH_ARSR"/>
    <property type="match status" value="1"/>
</dbReference>
<protein>
    <recommendedName>
        <fullName evidence="4">HTH-type transcriptional regulator</fullName>
    </recommendedName>
</protein>
<evidence type="ECO:0000256" key="1">
    <source>
        <dbReference type="ARBA" id="ARBA00023015"/>
    </source>
</evidence>
<dbReference type="OrthoDB" id="9800374at2"/>
<evidence type="ECO:0000256" key="5">
    <source>
        <dbReference type="SAM" id="Coils"/>
    </source>
</evidence>
<keyword evidence="1 4" id="KW-0805">Transcription regulation</keyword>
<comment type="caution">
    <text evidence="7">The sequence shown here is derived from an EMBL/GenBank/DDBJ whole genome shotgun (WGS) entry which is preliminary data.</text>
</comment>
<keyword evidence="2 4" id="KW-0238">DNA-binding</keyword>
<dbReference type="Pfam" id="PF12802">
    <property type="entry name" value="MarR_2"/>
    <property type="match status" value="1"/>
</dbReference>
<proteinExistence type="inferred from homology"/>
<dbReference type="InterPro" id="IPR011991">
    <property type="entry name" value="ArsR-like_HTH"/>
</dbReference>
<reference evidence="7 8" key="1">
    <citation type="submission" date="2019-07" db="EMBL/GenBank/DDBJ databases">
        <title>Whole genome shotgun sequence of Halobacillus faecis NBRC 103569.</title>
        <authorList>
            <person name="Hosoyama A."/>
            <person name="Uohara A."/>
            <person name="Ohji S."/>
            <person name="Ichikawa N."/>
        </authorList>
    </citation>
    <scope>NUCLEOTIDE SEQUENCE [LARGE SCALE GENOMIC DNA]</scope>
    <source>
        <strain evidence="7 8">NBRC 103569</strain>
    </source>
</reference>
<dbReference type="PANTHER" id="PTHR38465">
    <property type="entry name" value="HTH-TYPE TRANSCRIPTIONAL REGULATOR MJ1563-RELATED"/>
    <property type="match status" value="1"/>
</dbReference>
<evidence type="ECO:0000256" key="3">
    <source>
        <dbReference type="ARBA" id="ARBA00023163"/>
    </source>
</evidence>
<name>A0A511WPM0_9BACI</name>
<dbReference type="InterPro" id="IPR000835">
    <property type="entry name" value="HTH_MarR-typ"/>
</dbReference>
<keyword evidence="3 4" id="KW-0804">Transcription</keyword>
<sequence>MVVKDHHFLEDMHTKVTHEFSKTLEMFGLTPADARLFVTLYLHQGPMTLDEMSQALGKSKTSMSTGVRGLLDQGLVERVWKKGFRKDLYQANENLYRNFMSSYIKKWQSAANGQKNTIESMEGELKDRIQKYNNQEEMQQADQLYRRMEDMVRFHEWIAEAFKELDPSDNDHPSD</sequence>
<dbReference type="Proteomes" id="UP000321886">
    <property type="component" value="Unassembled WGS sequence"/>
</dbReference>
<evidence type="ECO:0000313" key="8">
    <source>
        <dbReference type="Proteomes" id="UP000321886"/>
    </source>
</evidence>
<dbReference type="PANTHER" id="PTHR38465:SF1">
    <property type="entry name" value="HTH-TYPE TRANSCRIPTIONAL REGULATOR MJ1563-RELATED"/>
    <property type="match status" value="1"/>
</dbReference>
<accession>A0A511WPM0</accession>
<gene>
    <name evidence="7" type="ORF">HFA01_12490</name>
</gene>
<evidence type="ECO:0000256" key="4">
    <source>
        <dbReference type="PIRNR" id="PIRNR006707"/>
    </source>
</evidence>
<dbReference type="PIRSF" id="PIRSF006707">
    <property type="entry name" value="MJ1563"/>
    <property type="match status" value="1"/>
</dbReference>